<feature type="compositionally biased region" description="Polar residues" evidence="1">
    <location>
        <begin position="127"/>
        <end position="137"/>
    </location>
</feature>
<dbReference type="PANTHER" id="PTHR31949">
    <property type="entry name" value="GASTRIC MUCIN-LIKE PROTEIN"/>
    <property type="match status" value="1"/>
</dbReference>
<feature type="region of interest" description="Disordered" evidence="1">
    <location>
        <begin position="122"/>
        <end position="170"/>
    </location>
</feature>
<sequence length="418" mass="46449">MNRRGEGMPRKLSNCVKDRDEELSFFRDLQKREKDEIASLLQPVSNEFEPNGNYGMYRMESGRKGPALEFLAESGKNDYNWLKTPPATPLFPSLEMETNAPEMVVQREIPIIQHLSRFAGNSDGVKANTNRSKSTNPKPKIPQRYKTPIGRPIISSTDEKNAKSAPVISQKMNQSHALLSAISLTDKKNVKSAPMLDQKTNQSNTLVTEKLKTGTTPVKSFSQRGSQSSFLTSNLSKSMGMDSNSNSNTNPKSRGVSPSPRPTISTKNPGFSDETPPNLRTDRSISATRGRPDIQNRPIPQKQDLNPKSRRQSCSPSVTRGRKVDNDGKVVNQTATKLQQGNRGQVLGSRMVDKFMNSRMSSAEERQTKVKMNGSINESSGFSRLMSKSSLDVALKHMEFQKDMTNSRKHGVVTGRKS</sequence>
<feature type="compositionally biased region" description="Polar residues" evidence="1">
    <location>
        <begin position="216"/>
        <end position="252"/>
    </location>
</feature>
<accession>A0ABD1PZS9</accession>
<organism evidence="2 3">
    <name type="scientific">Abeliophyllum distichum</name>
    <dbReference type="NCBI Taxonomy" id="126358"/>
    <lineage>
        <taxon>Eukaryota</taxon>
        <taxon>Viridiplantae</taxon>
        <taxon>Streptophyta</taxon>
        <taxon>Embryophyta</taxon>
        <taxon>Tracheophyta</taxon>
        <taxon>Spermatophyta</taxon>
        <taxon>Magnoliopsida</taxon>
        <taxon>eudicotyledons</taxon>
        <taxon>Gunneridae</taxon>
        <taxon>Pentapetalae</taxon>
        <taxon>asterids</taxon>
        <taxon>lamiids</taxon>
        <taxon>Lamiales</taxon>
        <taxon>Oleaceae</taxon>
        <taxon>Forsythieae</taxon>
        <taxon>Abeliophyllum</taxon>
    </lineage>
</organism>
<evidence type="ECO:0000256" key="1">
    <source>
        <dbReference type="SAM" id="MobiDB-lite"/>
    </source>
</evidence>
<dbReference type="EMBL" id="JBFOLK010000012">
    <property type="protein sequence ID" value="KAL2469437.1"/>
    <property type="molecule type" value="Genomic_DNA"/>
</dbReference>
<name>A0ABD1PZS9_9LAMI</name>
<dbReference type="PANTHER" id="PTHR31949:SF6">
    <property type="entry name" value="DUF4005 DOMAIN-CONTAINING PROTEIN"/>
    <property type="match status" value="1"/>
</dbReference>
<gene>
    <name evidence="2" type="ORF">Adt_37573</name>
</gene>
<dbReference type="AlphaFoldDB" id="A0ABD1PZS9"/>
<dbReference type="Proteomes" id="UP001604336">
    <property type="component" value="Unassembled WGS sequence"/>
</dbReference>
<feature type="region of interest" description="Disordered" evidence="1">
    <location>
        <begin position="216"/>
        <end position="327"/>
    </location>
</feature>
<reference evidence="3" key="1">
    <citation type="submission" date="2024-07" db="EMBL/GenBank/DDBJ databases">
        <title>Two chromosome-level genome assemblies of Korean endemic species Abeliophyllum distichum and Forsythia ovata (Oleaceae).</title>
        <authorList>
            <person name="Jang H."/>
        </authorList>
    </citation>
    <scope>NUCLEOTIDE SEQUENCE [LARGE SCALE GENOMIC DNA]</scope>
</reference>
<proteinExistence type="predicted"/>
<protein>
    <submittedName>
        <fullName evidence="2">Uncharacterized protein</fullName>
    </submittedName>
</protein>
<evidence type="ECO:0000313" key="3">
    <source>
        <dbReference type="Proteomes" id="UP001604336"/>
    </source>
</evidence>
<comment type="caution">
    <text evidence="2">The sequence shown here is derived from an EMBL/GenBank/DDBJ whole genome shotgun (WGS) entry which is preliminary data.</text>
</comment>
<keyword evidence="3" id="KW-1185">Reference proteome</keyword>
<evidence type="ECO:0000313" key="2">
    <source>
        <dbReference type="EMBL" id="KAL2469437.1"/>
    </source>
</evidence>